<comment type="subcellular location">
    <subcellularLocation>
        <location evidence="1">Secreted</location>
    </subcellularLocation>
</comment>
<evidence type="ECO:0000256" key="3">
    <source>
        <dbReference type="ARBA" id="ARBA00022536"/>
    </source>
</evidence>
<dbReference type="PROSITE" id="PS01186">
    <property type="entry name" value="EGF_2"/>
    <property type="match status" value="2"/>
</dbReference>
<dbReference type="PROSITE" id="PS50026">
    <property type="entry name" value="EGF_3"/>
    <property type="match status" value="2"/>
</dbReference>
<keyword evidence="2" id="KW-0964">Secreted</keyword>
<dbReference type="Pfam" id="PF12662">
    <property type="entry name" value="cEGF"/>
    <property type="match status" value="2"/>
</dbReference>
<dbReference type="SMART" id="SM00179">
    <property type="entry name" value="EGF_CA"/>
    <property type="match status" value="3"/>
</dbReference>
<dbReference type="Proteomes" id="UP001347796">
    <property type="component" value="Unassembled WGS sequence"/>
</dbReference>
<dbReference type="EMBL" id="JAZGQO010000003">
    <property type="protein sequence ID" value="KAK6188930.1"/>
    <property type="molecule type" value="Genomic_DNA"/>
</dbReference>
<name>A0AAN8KAK7_PATCE</name>
<evidence type="ECO:0000256" key="9">
    <source>
        <dbReference type="PROSITE-ProRule" id="PRU00076"/>
    </source>
</evidence>
<comment type="caution">
    <text evidence="13">The sequence shown here is derived from an EMBL/GenBank/DDBJ whole genome shotgun (WGS) entry which is preliminary data.</text>
</comment>
<dbReference type="SMART" id="SM00181">
    <property type="entry name" value="EGF"/>
    <property type="match status" value="2"/>
</dbReference>
<keyword evidence="5" id="KW-0677">Repeat</keyword>
<dbReference type="CDD" id="cd00054">
    <property type="entry name" value="EGF_CA"/>
    <property type="match status" value="3"/>
</dbReference>
<reference evidence="13 14" key="1">
    <citation type="submission" date="2024-01" db="EMBL/GenBank/DDBJ databases">
        <title>The genome of the rayed Mediterranean limpet Patella caerulea (Linnaeus, 1758).</title>
        <authorList>
            <person name="Anh-Thu Weber A."/>
            <person name="Halstead-Nussloch G."/>
        </authorList>
    </citation>
    <scope>NUCLEOTIDE SEQUENCE [LARGE SCALE GENOMIC DNA]</scope>
    <source>
        <strain evidence="13">AATW-2023a</strain>
        <tissue evidence="13">Whole specimen</tissue>
    </source>
</reference>
<sequence length="375" mass="40780">MEYRLHYQTAARLPKVVGVHTIRISDMVPLVVDDLFGVTFEQDTGTITHEVNVNGSLMFSDKLRNLPNNNDVIKIVQRNYFHEMSLAAIIEVDSGVQPATTTTTTTTTTRPPPIVISGQAGFAGMTGATGPPGPPGATGPSGQGVRDVDECPGGCQHQCVNTFMSYYCVCNSGYELESNKRNCRNINECGKNNGGCEHSCQDSNGSFRCSCKNGFSLSSNQKSCEDINECSGNNPCPGTTCVNTNGGYQCVQLKLLNDDSRHLQFDGFVDDIAFASSVHDVASDPEPKPKQQEPKETRLVGKKEPEHTTASDINTVVWMSVLSILVIAAMLINVYECRKRRRRHLNDGNESLDDHLNSSITGSFSRVTAVTSTDL</sequence>
<dbReference type="PROSITE" id="PS00010">
    <property type="entry name" value="ASX_HYDROXYL"/>
    <property type="match status" value="2"/>
</dbReference>
<evidence type="ECO:0000256" key="1">
    <source>
        <dbReference type="ARBA" id="ARBA00004613"/>
    </source>
</evidence>
<dbReference type="InterPro" id="IPR009030">
    <property type="entry name" value="Growth_fac_rcpt_cys_sf"/>
</dbReference>
<keyword evidence="11" id="KW-1133">Transmembrane helix</keyword>
<dbReference type="GO" id="GO:0005576">
    <property type="term" value="C:extracellular region"/>
    <property type="evidence" value="ECO:0007669"/>
    <property type="project" value="UniProtKB-SubCell"/>
</dbReference>
<evidence type="ECO:0000313" key="13">
    <source>
        <dbReference type="EMBL" id="KAK6188930.1"/>
    </source>
</evidence>
<dbReference type="InterPro" id="IPR026823">
    <property type="entry name" value="cEGF"/>
</dbReference>
<dbReference type="AlphaFoldDB" id="A0AAN8KAK7"/>
<evidence type="ECO:0000256" key="5">
    <source>
        <dbReference type="ARBA" id="ARBA00022737"/>
    </source>
</evidence>
<feature type="region of interest" description="Disordered" evidence="10">
    <location>
        <begin position="280"/>
        <end position="306"/>
    </location>
</feature>
<evidence type="ECO:0000256" key="7">
    <source>
        <dbReference type="ARBA" id="ARBA00023157"/>
    </source>
</evidence>
<keyword evidence="3 9" id="KW-0245">EGF-like domain</keyword>
<evidence type="ECO:0000256" key="2">
    <source>
        <dbReference type="ARBA" id="ARBA00022525"/>
    </source>
</evidence>
<dbReference type="PROSITE" id="PS01187">
    <property type="entry name" value="EGF_CA"/>
    <property type="match status" value="1"/>
</dbReference>
<dbReference type="InterPro" id="IPR052080">
    <property type="entry name" value="vWF_C/EGF_Fibrillin"/>
</dbReference>
<keyword evidence="4" id="KW-0732">Signal</keyword>
<evidence type="ECO:0000256" key="4">
    <source>
        <dbReference type="ARBA" id="ARBA00022729"/>
    </source>
</evidence>
<evidence type="ECO:0000256" key="10">
    <source>
        <dbReference type="SAM" id="MobiDB-lite"/>
    </source>
</evidence>
<keyword evidence="6" id="KW-0106">Calcium</keyword>
<feature type="transmembrane region" description="Helical" evidence="11">
    <location>
        <begin position="316"/>
        <end position="335"/>
    </location>
</feature>
<evidence type="ECO:0000313" key="14">
    <source>
        <dbReference type="Proteomes" id="UP001347796"/>
    </source>
</evidence>
<dbReference type="InterPro" id="IPR001881">
    <property type="entry name" value="EGF-like_Ca-bd_dom"/>
</dbReference>
<gene>
    <name evidence="13" type="ORF">SNE40_005004</name>
</gene>
<keyword evidence="11" id="KW-0812">Transmembrane</keyword>
<feature type="domain" description="EGF-like" evidence="12">
    <location>
        <begin position="185"/>
        <end position="225"/>
    </location>
</feature>
<dbReference type="InterPro" id="IPR018097">
    <property type="entry name" value="EGF_Ca-bd_CS"/>
</dbReference>
<keyword evidence="7" id="KW-1015">Disulfide bond</keyword>
<dbReference type="PANTHER" id="PTHR47333:SF4">
    <property type="entry name" value="EGF-LIKE DOMAIN-CONTAINING PROTEIN"/>
    <property type="match status" value="1"/>
</dbReference>
<evidence type="ECO:0000259" key="12">
    <source>
        <dbReference type="PROSITE" id="PS50026"/>
    </source>
</evidence>
<dbReference type="GO" id="GO:0005509">
    <property type="term" value="F:calcium ion binding"/>
    <property type="evidence" value="ECO:0007669"/>
    <property type="project" value="InterPro"/>
</dbReference>
<dbReference type="InterPro" id="IPR000152">
    <property type="entry name" value="EGF-type_Asp/Asn_hydroxyl_site"/>
</dbReference>
<proteinExistence type="predicted"/>
<evidence type="ECO:0000256" key="8">
    <source>
        <dbReference type="ARBA" id="ARBA00023180"/>
    </source>
</evidence>
<accession>A0AAN8KAK7</accession>
<dbReference type="Gene3D" id="2.10.25.10">
    <property type="entry name" value="Laminin"/>
    <property type="match status" value="3"/>
</dbReference>
<dbReference type="FunFam" id="2.10.25.10:FF:000240">
    <property type="entry name" value="Vitamin K-dependent protein S"/>
    <property type="match status" value="1"/>
</dbReference>
<dbReference type="PANTHER" id="PTHR47333">
    <property type="entry name" value="VON WILLEBRAND FACTOR C AND EGF DOMAIN-CONTAINING PROTEIN"/>
    <property type="match status" value="1"/>
</dbReference>
<evidence type="ECO:0000256" key="6">
    <source>
        <dbReference type="ARBA" id="ARBA00022837"/>
    </source>
</evidence>
<dbReference type="InterPro" id="IPR000742">
    <property type="entry name" value="EGF"/>
</dbReference>
<dbReference type="FunFam" id="2.10.25.10:FF:000008">
    <property type="entry name" value="Signal peptide, CUB domain, EGF-like 2"/>
    <property type="match status" value="1"/>
</dbReference>
<keyword evidence="11" id="KW-0472">Membrane</keyword>
<keyword evidence="14" id="KW-1185">Reference proteome</keyword>
<dbReference type="SUPFAM" id="SSF57184">
    <property type="entry name" value="Growth factor receptor domain"/>
    <property type="match status" value="1"/>
</dbReference>
<protein>
    <recommendedName>
        <fullName evidence="12">EGF-like domain-containing protein</fullName>
    </recommendedName>
</protein>
<organism evidence="13 14">
    <name type="scientific">Patella caerulea</name>
    <name type="common">Rayed Mediterranean limpet</name>
    <dbReference type="NCBI Taxonomy" id="87958"/>
    <lineage>
        <taxon>Eukaryota</taxon>
        <taxon>Metazoa</taxon>
        <taxon>Spiralia</taxon>
        <taxon>Lophotrochozoa</taxon>
        <taxon>Mollusca</taxon>
        <taxon>Gastropoda</taxon>
        <taxon>Patellogastropoda</taxon>
        <taxon>Patelloidea</taxon>
        <taxon>Patellidae</taxon>
        <taxon>Patella</taxon>
    </lineage>
</organism>
<feature type="compositionally biased region" description="Basic and acidic residues" evidence="10">
    <location>
        <begin position="281"/>
        <end position="306"/>
    </location>
</feature>
<evidence type="ECO:0000256" key="11">
    <source>
        <dbReference type="SAM" id="Phobius"/>
    </source>
</evidence>
<feature type="domain" description="EGF-like" evidence="12">
    <location>
        <begin position="147"/>
        <end position="184"/>
    </location>
</feature>
<keyword evidence="8" id="KW-0325">Glycoprotein</keyword>
<comment type="caution">
    <text evidence="9">Lacks conserved residue(s) required for the propagation of feature annotation.</text>
</comment>